<evidence type="ECO:0000256" key="4">
    <source>
        <dbReference type="ARBA" id="ARBA00035229"/>
    </source>
</evidence>
<gene>
    <name evidence="6" type="ordered locus">Calag_1176</name>
</gene>
<evidence type="ECO:0000313" key="7">
    <source>
        <dbReference type="Proteomes" id="UP000010469"/>
    </source>
</evidence>
<dbReference type="KEGG" id="clg:Calag_1176"/>
<dbReference type="STRING" id="1056495.Calag_1176"/>
<evidence type="ECO:0000256" key="1">
    <source>
        <dbReference type="ARBA" id="ARBA00008431"/>
    </source>
</evidence>
<keyword evidence="3" id="KW-0687">Ribonucleoprotein</keyword>
<dbReference type="HOGENOM" id="CLU_071479_3_1_2"/>
<evidence type="ECO:0000256" key="5">
    <source>
        <dbReference type="ARBA" id="ARBA00035377"/>
    </source>
</evidence>
<proteinExistence type="inferred from homology"/>
<dbReference type="InterPro" id="IPR036351">
    <property type="entry name" value="Ribosomal_eL32_sf"/>
</dbReference>
<dbReference type="InterPro" id="IPR018263">
    <property type="entry name" value="Ribosomal_eL32_CS"/>
</dbReference>
<dbReference type="RefSeq" id="WP_015232794.1">
    <property type="nucleotide sequence ID" value="NC_019791.1"/>
</dbReference>
<evidence type="ECO:0000313" key="6">
    <source>
        <dbReference type="EMBL" id="AFZ70897.1"/>
    </source>
</evidence>
<dbReference type="SUPFAM" id="SSF52042">
    <property type="entry name" value="Ribosomal protein L32e"/>
    <property type="match status" value="1"/>
</dbReference>
<name>L0ACM3_CALLD</name>
<dbReference type="GO" id="GO:0006412">
    <property type="term" value="P:translation"/>
    <property type="evidence" value="ECO:0007669"/>
    <property type="project" value="InterPro"/>
</dbReference>
<dbReference type="InParanoid" id="L0ACM3"/>
<dbReference type="AlphaFoldDB" id="L0ACM3"/>
<dbReference type="eggNOG" id="arCOG00781">
    <property type="taxonomic scope" value="Archaea"/>
</dbReference>
<dbReference type="InterPro" id="IPR001515">
    <property type="entry name" value="Ribosomal_eL32"/>
</dbReference>
<dbReference type="OrthoDB" id="372100at2157"/>
<accession>L0ACM3</accession>
<organism evidence="6 7">
    <name type="scientific">Caldisphaera lagunensis (strain DSM 15908 / JCM 11604 / ANMR 0165 / IC-154)</name>
    <dbReference type="NCBI Taxonomy" id="1056495"/>
    <lineage>
        <taxon>Archaea</taxon>
        <taxon>Thermoproteota</taxon>
        <taxon>Thermoprotei</taxon>
        <taxon>Acidilobales</taxon>
        <taxon>Caldisphaeraceae</taxon>
        <taxon>Caldisphaera</taxon>
    </lineage>
</organism>
<dbReference type="Proteomes" id="UP000010469">
    <property type="component" value="Chromosome"/>
</dbReference>
<keyword evidence="2 6" id="KW-0689">Ribosomal protein</keyword>
<evidence type="ECO:0000256" key="2">
    <source>
        <dbReference type="ARBA" id="ARBA00022980"/>
    </source>
</evidence>
<evidence type="ECO:0000256" key="3">
    <source>
        <dbReference type="ARBA" id="ARBA00023274"/>
    </source>
</evidence>
<dbReference type="Pfam" id="PF01655">
    <property type="entry name" value="Ribosomal_L32e"/>
    <property type="match status" value="1"/>
</dbReference>
<sequence length="137" mass="15839">MSSEQIVKDILKQKRKIRESVSEKRRVHFMRYLSWRFKRLGDSWRKPKGIDAKMRLQRKGYPPIVKVGYKNKNSIRGLHPSGLIPVVISNKKELELLSPRAHIIYIDSSVGLKKRVELLKVAKEKGFKVANGGIYGL</sequence>
<dbReference type="InterPro" id="IPR023654">
    <property type="entry name" value="Ribosomal_eL32_arc"/>
</dbReference>
<dbReference type="NCBIfam" id="NF006332">
    <property type="entry name" value="PRK08562.1"/>
    <property type="match status" value="1"/>
</dbReference>
<dbReference type="GO" id="GO:0022625">
    <property type="term" value="C:cytosolic large ribosomal subunit"/>
    <property type="evidence" value="ECO:0007669"/>
    <property type="project" value="TreeGrafter"/>
</dbReference>
<protein>
    <recommendedName>
        <fullName evidence="4">Large ribosomal subunit protein eL32</fullName>
    </recommendedName>
    <alternativeName>
        <fullName evidence="5">50S ribosomal protein L32e</fullName>
    </alternativeName>
</protein>
<dbReference type="PANTHER" id="PTHR23413:SF1">
    <property type="entry name" value="RIBOSOMAL PROTEIN L32"/>
    <property type="match status" value="1"/>
</dbReference>
<dbReference type="CDD" id="cd00513">
    <property type="entry name" value="Ribosomal_L32_L32e"/>
    <property type="match status" value="1"/>
</dbReference>
<dbReference type="PROSITE" id="PS00580">
    <property type="entry name" value="RIBOSOMAL_L32E"/>
    <property type="match status" value="1"/>
</dbReference>
<comment type="similarity">
    <text evidence="1">Belongs to the eukaryotic ribosomal protein eL32 family.</text>
</comment>
<dbReference type="FunCoup" id="L0ACM3">
    <property type="interactions" value="193"/>
</dbReference>
<dbReference type="GeneID" id="14212436"/>
<dbReference type="SMART" id="SM01393">
    <property type="entry name" value="Ribosomal_L32e"/>
    <property type="match status" value="1"/>
</dbReference>
<dbReference type="EMBL" id="CP003378">
    <property type="protein sequence ID" value="AFZ70897.1"/>
    <property type="molecule type" value="Genomic_DNA"/>
</dbReference>
<keyword evidence="7" id="KW-1185">Reference proteome</keyword>
<reference evidence="7" key="1">
    <citation type="submission" date="2012-03" db="EMBL/GenBank/DDBJ databases">
        <title>Complete genome of Caldisphaera lagunensis DSM 15908.</title>
        <authorList>
            <person name="Lucas S."/>
            <person name="Copeland A."/>
            <person name="Lapidus A."/>
            <person name="Glavina del Rio T."/>
            <person name="Dalin E."/>
            <person name="Tice H."/>
            <person name="Bruce D."/>
            <person name="Goodwin L."/>
            <person name="Pitluck S."/>
            <person name="Peters L."/>
            <person name="Mikhailova N."/>
            <person name="Teshima H."/>
            <person name="Kyrpides N."/>
            <person name="Mavromatis K."/>
            <person name="Ivanova N."/>
            <person name="Brettin T."/>
            <person name="Detter J.C."/>
            <person name="Han C."/>
            <person name="Larimer F."/>
            <person name="Land M."/>
            <person name="Hauser L."/>
            <person name="Markowitz V."/>
            <person name="Cheng J.-F."/>
            <person name="Hugenholtz P."/>
            <person name="Woyke T."/>
            <person name="Wu D."/>
            <person name="Spring S."/>
            <person name="Schroeder M."/>
            <person name="Brambilla E."/>
            <person name="Klenk H.-P."/>
            <person name="Eisen J.A."/>
        </authorList>
    </citation>
    <scope>NUCLEOTIDE SEQUENCE [LARGE SCALE GENOMIC DNA]</scope>
    <source>
        <strain evidence="7">DSM 15908 / JCM 11604 / IC-154</strain>
    </source>
</reference>
<dbReference type="PANTHER" id="PTHR23413">
    <property type="entry name" value="60S RIBOSOMAL PROTEIN L32 AND DNA-DIRECTED RNA POLYMERASE II, SUBUNIT N"/>
    <property type="match status" value="1"/>
</dbReference>
<dbReference type="GO" id="GO:0003735">
    <property type="term" value="F:structural constituent of ribosome"/>
    <property type="evidence" value="ECO:0007669"/>
    <property type="project" value="InterPro"/>
</dbReference>